<dbReference type="Proteomes" id="UP000245647">
    <property type="component" value="Unassembled WGS sequence"/>
</dbReference>
<reference evidence="3 4" key="1">
    <citation type="submission" date="2018-04" db="EMBL/GenBank/DDBJ databases">
        <title>Pedobacter chongqingensis sp. nov., isolated from a rottenly hemp rope.</title>
        <authorList>
            <person name="Cai Y."/>
        </authorList>
    </citation>
    <scope>NUCLEOTIDE SEQUENCE [LARGE SCALE GENOMIC DNA]</scope>
    <source>
        <strain evidence="3 4">FJ4-8</strain>
    </source>
</reference>
<keyword evidence="2" id="KW-1133">Transmembrane helix</keyword>
<dbReference type="AlphaFoldDB" id="A0A2U2PF61"/>
<gene>
    <name evidence="3" type="ORF">DDR33_13950</name>
</gene>
<dbReference type="EMBL" id="QEAS01000011">
    <property type="protein sequence ID" value="PWG79902.1"/>
    <property type="molecule type" value="Genomic_DNA"/>
</dbReference>
<evidence type="ECO:0000256" key="1">
    <source>
        <dbReference type="SAM" id="MobiDB-lite"/>
    </source>
</evidence>
<feature type="region of interest" description="Disordered" evidence="1">
    <location>
        <begin position="172"/>
        <end position="195"/>
    </location>
</feature>
<protein>
    <recommendedName>
        <fullName evidence="5">Outer membrane protein beta-barrel domain-containing protein</fullName>
    </recommendedName>
</protein>
<feature type="transmembrane region" description="Helical" evidence="2">
    <location>
        <begin position="50"/>
        <end position="70"/>
    </location>
</feature>
<feature type="compositionally biased region" description="Basic and acidic residues" evidence="1">
    <location>
        <begin position="104"/>
        <end position="126"/>
    </location>
</feature>
<accession>A0A2U2PF61</accession>
<proteinExistence type="predicted"/>
<evidence type="ECO:0008006" key="5">
    <source>
        <dbReference type="Google" id="ProtNLM"/>
    </source>
</evidence>
<feature type="compositionally biased region" description="Basic and acidic residues" evidence="1">
    <location>
        <begin position="175"/>
        <end position="194"/>
    </location>
</feature>
<dbReference type="RefSeq" id="WP_109416419.1">
    <property type="nucleotide sequence ID" value="NZ_QEAS01000011.1"/>
</dbReference>
<dbReference type="OrthoDB" id="1523584at2"/>
<feature type="region of interest" description="Disordered" evidence="1">
    <location>
        <begin position="102"/>
        <end position="134"/>
    </location>
</feature>
<feature type="region of interest" description="Disordered" evidence="1">
    <location>
        <begin position="1"/>
        <end position="24"/>
    </location>
</feature>
<evidence type="ECO:0000313" key="3">
    <source>
        <dbReference type="EMBL" id="PWG79902.1"/>
    </source>
</evidence>
<evidence type="ECO:0000256" key="2">
    <source>
        <dbReference type="SAM" id="Phobius"/>
    </source>
</evidence>
<keyword evidence="2" id="KW-0812">Transmembrane</keyword>
<evidence type="ECO:0000313" key="4">
    <source>
        <dbReference type="Proteomes" id="UP000245647"/>
    </source>
</evidence>
<keyword evidence="4" id="KW-1185">Reference proteome</keyword>
<comment type="caution">
    <text evidence="3">The sequence shown here is derived from an EMBL/GenBank/DDBJ whole genome shotgun (WGS) entry which is preliminary data.</text>
</comment>
<keyword evidence="2" id="KW-0472">Membrane</keyword>
<feature type="compositionally biased region" description="Basic and acidic residues" evidence="1">
    <location>
        <begin position="1"/>
        <end position="18"/>
    </location>
</feature>
<organism evidence="3 4">
    <name type="scientific">Pararcticibacter amylolyticus</name>
    <dbReference type="NCBI Taxonomy" id="2173175"/>
    <lineage>
        <taxon>Bacteria</taxon>
        <taxon>Pseudomonadati</taxon>
        <taxon>Bacteroidota</taxon>
        <taxon>Sphingobacteriia</taxon>
        <taxon>Sphingobacteriales</taxon>
        <taxon>Sphingobacteriaceae</taxon>
        <taxon>Pararcticibacter</taxon>
    </lineage>
</organism>
<name>A0A2U2PF61_9SPHI</name>
<sequence>MRRADENKIDRQFRKGLTETEGNSTFREEDWDAMEAMLDKEQRGRRGIGWMYWISAGVAAVLLILMVRIFSPSGNNDNTTAERNDGGKKMVPGLADTVKQGDQLAEKEMSPGDSVKDHHPTGRKEGVLPVSGRSDNGYGVQIAATGVPGSIPVPAGGDSSSYSVPESIPVISQAEPREEAVEPEESPVKERTENVPELQAPKRVKISLALVTAPDLNGVNSLSGGQLGVNGGLLLNLDLRKWRLTTGVTYASKPYQANYNPQAGAYGDYGYGTRQLRHIDADCKVLDIPLNVSFQFFARGKNGLSVGSGLSSYIMLRERYSFTYTDYTEQSYAVANRNKHLAGVLNLNITYQRRLNDKFGLLVQPYYKIPLTGIGNEGIDLRSAGVAVGVGWDIGSMIKK</sequence>